<dbReference type="PANTHER" id="PTHR38690:SF1">
    <property type="entry name" value="PROTEASE"/>
    <property type="match status" value="1"/>
</dbReference>
<dbReference type="Proteomes" id="UP000242915">
    <property type="component" value="Unassembled WGS sequence"/>
</dbReference>
<dbReference type="InterPro" id="IPR025263">
    <property type="entry name" value="YhdP_central"/>
</dbReference>
<name>A0A239CZQ0_9PSED</name>
<dbReference type="PANTHER" id="PTHR38690">
    <property type="entry name" value="PROTEASE-RELATED"/>
    <property type="match status" value="1"/>
</dbReference>
<dbReference type="RefSeq" id="WP_245851399.1">
    <property type="nucleotide sequence ID" value="NZ_FZOG01000002.1"/>
</dbReference>
<gene>
    <name evidence="2" type="ORF">SAMN05216255_1995</name>
</gene>
<accession>A0A239CZQ0</accession>
<organism evidence="2 3">
    <name type="scientific">Pseudomonas segetis</name>
    <dbReference type="NCBI Taxonomy" id="298908"/>
    <lineage>
        <taxon>Bacteria</taxon>
        <taxon>Pseudomonadati</taxon>
        <taxon>Pseudomonadota</taxon>
        <taxon>Gammaproteobacteria</taxon>
        <taxon>Pseudomonadales</taxon>
        <taxon>Pseudomonadaceae</taxon>
        <taxon>Pseudomonas</taxon>
    </lineage>
</organism>
<dbReference type="AlphaFoldDB" id="A0A239CZQ0"/>
<proteinExistence type="predicted"/>
<keyword evidence="3" id="KW-1185">Reference proteome</keyword>
<dbReference type="InterPro" id="IPR011836">
    <property type="entry name" value="YhdP"/>
</dbReference>
<reference evidence="3" key="1">
    <citation type="submission" date="2017-06" db="EMBL/GenBank/DDBJ databases">
        <authorList>
            <person name="Varghese N."/>
            <person name="Submissions S."/>
        </authorList>
    </citation>
    <scope>NUCLEOTIDE SEQUENCE [LARGE SCALE GENOMIC DNA]</scope>
    <source>
        <strain evidence="3">CIP 108523</strain>
    </source>
</reference>
<dbReference type="Pfam" id="PF13116">
    <property type="entry name" value="YhdP"/>
    <property type="match status" value="1"/>
</dbReference>
<evidence type="ECO:0000259" key="1">
    <source>
        <dbReference type="Pfam" id="PF13116"/>
    </source>
</evidence>
<evidence type="ECO:0000313" key="3">
    <source>
        <dbReference type="Proteomes" id="UP000242915"/>
    </source>
</evidence>
<sequence length="1275" mass="137511">MARSGGWLARVLRWSLGLCALVLITTALLVSLGRLFTPMVAEYRIQVEDKAQAVLGLPVSIGSLVGSWHGLAPVFVAHDVTLGKGANAVRLDQIRLIPDLVASAMAMQPRAELLAIDGLQLSVVQGDSGQWQVEGLPRPQDDTAIDVEKLLAQLKMVRHLSLLNSQVTLAAAGQPAHSLRYVNLTLGFAGGHQRLDGRLQLPDGKPMELQVRTQMDVKKWRDLQAEVYLQLPETDWASWLPQGLTQEWSLSHLQLGGQFWLSWADGALQRAVTQVKVARLEGQYAERKPASLTDMQLNSYFGRDAEGLQAQLANFSARAGEQQIGPMNLTLRQHAKQGDATEFWTLSFDRLEVAPLLPLVESLAPIPDKGLSALATLNPRGALTNATVGFHPDAEGDKRVQFATNTDAISFSAYDHVPGIENITGSVTGDLGSGTILLDAKEFSLDLATLFPKAWLYHTARGQVDWRINEQGLTLRSPYVQATGDEGKAAADFLIRLTGDPEVEDYMDLRVGITEGDARFTEKYLPTRVPEFSPELANWLKTSIKAGAVDQGYFQFQGSLNKGSSKASHSISLYFAVHDAELAYQPGWPELKNARGEVLIEDDQVRIRVPQGQVLNSTAKNVQVSIPLERPDTPPNLLLTADLESSVVDALKILKEAPIGTSDIFAGWQGKGDLTGALDLDIPLHKGAPPKVIVDFTAKDAEVKIGNPKLDLSHVSGAFRYDTAKGLSAPSIEAQLLGHKARGKAVAQAVNGRATSLIDVSGQVPLQRLTQWLAVTQPIPANGNLPYRLRLNIDGEQTGLQIDSGLKGLAIDLPAPFGKSAEDQRNATLELGLGGDQRSYKLRYANLLSFNGVAPASDFLQGRGELRLGGGLAQLPSQKGYRLRGSVAELDLSDWQRAIEPYMNSSKGSALQAFSDAQLDIGRFVGFGKTVNNLGLGVRRSGAAWALSVDSTLAKGNVIFPDASSRPISADLAYIHLPEDKPGTTAKEEGPDPLADVDPRKIPSIDLKVAEVKLGKQSLGASSLKARPAANGVQFSDLNINLAGLRVNGTAGWQGEGSGARSWYKGRFEGEKLQDVLKAWGFAPTATSEHFRLDVDGNWPGSPLNLSLARFSGAMNASLRKGQFVEVQGSASALRVFGLLNFNSIGRRLRLDFSDLLGEGLSYDRVKGDLQATNGVYVTSRPITLKGPSSDLELNGTLNMVDESIDAKLLVTLPVTNNLPIAALIVGAPAIGGALFVVDKLLGDHFARFASVQYDVKGPIQSPKIDFDKPFEKPK</sequence>
<dbReference type="NCBIfam" id="TIGR02099">
    <property type="entry name" value="YhdP family protein"/>
    <property type="match status" value="1"/>
</dbReference>
<protein>
    <submittedName>
        <fullName evidence="2">TIGR02099 family protein</fullName>
    </submittedName>
</protein>
<feature type="domain" description="YhdP central" evidence="1">
    <location>
        <begin position="1"/>
        <end position="1265"/>
    </location>
</feature>
<dbReference type="EMBL" id="FZOG01000002">
    <property type="protein sequence ID" value="SNS25590.1"/>
    <property type="molecule type" value="Genomic_DNA"/>
</dbReference>
<evidence type="ECO:0000313" key="2">
    <source>
        <dbReference type="EMBL" id="SNS25590.1"/>
    </source>
</evidence>